<comment type="similarity">
    <text evidence="1">Belongs to the bacterial solute-binding protein 9 family.</text>
</comment>
<dbReference type="InterPro" id="IPR006127">
    <property type="entry name" value="ZnuA-like"/>
</dbReference>
<dbReference type="Gene3D" id="3.40.50.1980">
    <property type="entry name" value="Nitrogenase molybdenum iron protein domain"/>
    <property type="match status" value="2"/>
</dbReference>
<evidence type="ECO:0000256" key="1">
    <source>
        <dbReference type="ARBA" id="ARBA00011028"/>
    </source>
</evidence>
<keyword evidence="5" id="KW-0862">Zinc</keyword>
<protein>
    <recommendedName>
        <fullName evidence="2">High-affinity zinc uptake system protein ZnuA</fullName>
    </recommendedName>
</protein>
<keyword evidence="7" id="KW-1185">Reference proteome</keyword>
<dbReference type="PRINTS" id="PR00691">
    <property type="entry name" value="ADHESINB"/>
</dbReference>
<dbReference type="InterPro" id="IPR006129">
    <property type="entry name" value="AdhesinB"/>
</dbReference>
<dbReference type="Proteomes" id="UP000690515">
    <property type="component" value="Unassembled WGS sequence"/>
</dbReference>
<dbReference type="Pfam" id="PF01297">
    <property type="entry name" value="ZnuA"/>
    <property type="match status" value="1"/>
</dbReference>
<gene>
    <name evidence="6" type="ORF">KCG35_15955</name>
</gene>
<evidence type="ECO:0000256" key="3">
    <source>
        <dbReference type="ARBA" id="ARBA00022448"/>
    </source>
</evidence>
<dbReference type="RefSeq" id="WP_215820790.1">
    <property type="nucleotide sequence ID" value="NZ_JAGSOY010000041.1"/>
</dbReference>
<dbReference type="PANTHER" id="PTHR42953:SF3">
    <property type="entry name" value="HIGH-AFFINITY ZINC UPTAKE SYSTEM PROTEIN ZNUA"/>
    <property type="match status" value="1"/>
</dbReference>
<comment type="caution">
    <text evidence="6">The sequence shown here is derived from an EMBL/GenBank/DDBJ whole genome shotgun (WGS) entry which is preliminary data.</text>
</comment>
<keyword evidence="5" id="KW-0864">Zinc transport</keyword>
<accession>A0ABS5ZFL5</accession>
<reference evidence="6 7" key="1">
    <citation type="submission" date="2021-04" db="EMBL/GenBank/DDBJ databases">
        <authorList>
            <person name="Pira H."/>
            <person name="Risdian C."/>
            <person name="Wink J."/>
        </authorList>
    </citation>
    <scope>NUCLEOTIDE SEQUENCE [LARGE SCALE GENOMIC DNA]</scope>
    <source>
        <strain evidence="6 7">WH53</strain>
    </source>
</reference>
<evidence type="ECO:0000256" key="5">
    <source>
        <dbReference type="ARBA" id="ARBA00022906"/>
    </source>
</evidence>
<proteinExistence type="inferred from homology"/>
<dbReference type="EMBL" id="JAGSOY010000041">
    <property type="protein sequence ID" value="MBU2712563.1"/>
    <property type="molecule type" value="Genomic_DNA"/>
</dbReference>
<evidence type="ECO:0000313" key="7">
    <source>
        <dbReference type="Proteomes" id="UP000690515"/>
    </source>
</evidence>
<evidence type="ECO:0000256" key="2">
    <source>
        <dbReference type="ARBA" id="ARBA00015915"/>
    </source>
</evidence>
<dbReference type="SUPFAM" id="SSF53807">
    <property type="entry name" value="Helical backbone' metal receptor"/>
    <property type="match status" value="1"/>
</dbReference>
<name>A0ABS5ZFL5_9GAMM</name>
<evidence type="ECO:0000313" key="6">
    <source>
        <dbReference type="EMBL" id="MBU2712563.1"/>
    </source>
</evidence>
<dbReference type="InterPro" id="IPR050492">
    <property type="entry name" value="Bact_metal-bind_prot9"/>
</dbReference>
<keyword evidence="3" id="KW-0813">Transport</keyword>
<organism evidence="6 7">
    <name type="scientific">Zooshikella harenae</name>
    <dbReference type="NCBI Taxonomy" id="2827238"/>
    <lineage>
        <taxon>Bacteria</taxon>
        <taxon>Pseudomonadati</taxon>
        <taxon>Pseudomonadota</taxon>
        <taxon>Gammaproteobacteria</taxon>
        <taxon>Oceanospirillales</taxon>
        <taxon>Zooshikellaceae</taxon>
        <taxon>Zooshikella</taxon>
    </lineage>
</organism>
<keyword evidence="4" id="KW-0732">Signal</keyword>
<sequence length="294" mass="32692">MATTPVNAALPSPPKVVASIKPIQLIAAAITDGISSPEVLLPPGSSPHHFALKPSHIRQVTNADLLIWVSPSLESFLPKLLEQKSPHSTLKLISLPDITLLHDIHDHGDKEDHANGHDKHLLDIDPHIWLGPDNVLVIAQHIMLKLSDMDKERATLYQNNYLSFKHKLNDLNKTFKPQLQPDSLLPLVVFHNAYGYLEHYYQLPVVDYVSASPERMLGVKQVVSLREHLKSLGKSCLFVEPQFNSAIVDNLVDELPVTIASLDPLASNITVKGDSYIVFLKQILTTVSQCKHNK</sequence>
<evidence type="ECO:0000256" key="4">
    <source>
        <dbReference type="ARBA" id="ARBA00022729"/>
    </source>
</evidence>
<dbReference type="PANTHER" id="PTHR42953">
    <property type="entry name" value="HIGH-AFFINITY ZINC UPTAKE SYSTEM PROTEIN ZNUA-RELATED"/>
    <property type="match status" value="1"/>
</dbReference>
<keyword evidence="5" id="KW-0406">Ion transport</keyword>